<comment type="caution">
    <text evidence="3">The sequence shown here is derived from an EMBL/GenBank/DDBJ whole genome shotgun (WGS) entry which is preliminary data.</text>
</comment>
<dbReference type="Gene3D" id="3.40.50.720">
    <property type="entry name" value="NAD(P)-binding Rossmann-like Domain"/>
    <property type="match status" value="1"/>
</dbReference>
<sequence length="286" mass="32316">MDKQEQQQKLQNQVWFLTGCTSGTGLALVEELLSLGVKVAGTSRNLKKLKELSISRNCNFLGLQVDLVDEKSVQNSIDKTIKHFGSITHVVNNAGFGIFGSVEEVSDEESRKLFDVLYFGVVNVVRAILPYYRSRKEGYIFNVSSASGFRGVRSFGHYNAAKFAVTGMTEALSLDVKEFNIKVSNIILGFFRTGFEDKLEQCKNPIAEYQTMEIYLPKRNLLFKTIQLGDPYKYAQVLIEHSFLLELPCNLFIGPPASFEICEKKVKQLDQQIQSQKERNSNVTIE</sequence>
<dbReference type="PROSITE" id="PS00061">
    <property type="entry name" value="ADH_SHORT"/>
    <property type="match status" value="1"/>
</dbReference>
<dbReference type="OrthoDB" id="13950at2759"/>
<reference evidence="3" key="1">
    <citation type="submission" date="2020-01" db="EMBL/GenBank/DDBJ databases">
        <title>Development of genomics and gene disruption for Polysphondylium violaceum indicates a role for the polyketide synthase stlB in stalk morphogenesis.</title>
        <authorList>
            <person name="Narita B."/>
            <person name="Kawabe Y."/>
            <person name="Kin K."/>
            <person name="Saito T."/>
            <person name="Gibbs R."/>
            <person name="Kuspa A."/>
            <person name="Muzny D."/>
            <person name="Queller D."/>
            <person name="Richards S."/>
            <person name="Strassman J."/>
            <person name="Sucgang R."/>
            <person name="Worley K."/>
            <person name="Schaap P."/>
        </authorList>
    </citation>
    <scope>NUCLEOTIDE SEQUENCE</scope>
    <source>
        <strain evidence="3">QSvi11</strain>
    </source>
</reference>
<dbReference type="PANTHER" id="PTHR43976:SF3">
    <property type="entry name" value="SHORT-CHAIN DEHYDROGENASE_REDUCTASE FAMILY PROTEIN"/>
    <property type="match status" value="1"/>
</dbReference>
<dbReference type="PANTHER" id="PTHR43976">
    <property type="entry name" value="SHORT CHAIN DEHYDROGENASE"/>
    <property type="match status" value="1"/>
</dbReference>
<evidence type="ECO:0008006" key="5">
    <source>
        <dbReference type="Google" id="ProtNLM"/>
    </source>
</evidence>
<name>A0A8J4PJF5_9MYCE</name>
<dbReference type="EMBL" id="AJWJ01000978">
    <property type="protein sequence ID" value="KAF2068457.1"/>
    <property type="molecule type" value="Genomic_DNA"/>
</dbReference>
<dbReference type="InterPro" id="IPR051911">
    <property type="entry name" value="SDR_oxidoreductase"/>
</dbReference>
<dbReference type="Proteomes" id="UP000695562">
    <property type="component" value="Unassembled WGS sequence"/>
</dbReference>
<dbReference type="CDD" id="cd05374">
    <property type="entry name" value="17beta-HSD-like_SDR_c"/>
    <property type="match status" value="1"/>
</dbReference>
<evidence type="ECO:0000256" key="1">
    <source>
        <dbReference type="RuleBase" id="RU000363"/>
    </source>
</evidence>
<proteinExistence type="inferred from homology"/>
<gene>
    <name evidence="3" type="ORF">CYY_010218</name>
</gene>
<organism evidence="3 4">
    <name type="scientific">Polysphondylium violaceum</name>
    <dbReference type="NCBI Taxonomy" id="133409"/>
    <lineage>
        <taxon>Eukaryota</taxon>
        <taxon>Amoebozoa</taxon>
        <taxon>Evosea</taxon>
        <taxon>Eumycetozoa</taxon>
        <taxon>Dictyostelia</taxon>
        <taxon>Dictyosteliales</taxon>
        <taxon>Dictyosteliaceae</taxon>
        <taxon>Polysphondylium</taxon>
    </lineage>
</organism>
<keyword evidence="2" id="KW-0175">Coiled coil</keyword>
<dbReference type="SUPFAM" id="SSF51735">
    <property type="entry name" value="NAD(P)-binding Rossmann-fold domains"/>
    <property type="match status" value="1"/>
</dbReference>
<comment type="similarity">
    <text evidence="1">Belongs to the short-chain dehydrogenases/reductases (SDR) family.</text>
</comment>
<evidence type="ECO:0000256" key="2">
    <source>
        <dbReference type="SAM" id="Coils"/>
    </source>
</evidence>
<dbReference type="Pfam" id="PF00106">
    <property type="entry name" value="adh_short"/>
    <property type="match status" value="1"/>
</dbReference>
<dbReference type="AlphaFoldDB" id="A0A8J4PJF5"/>
<keyword evidence="4" id="KW-1185">Reference proteome</keyword>
<dbReference type="PRINTS" id="PR00081">
    <property type="entry name" value="GDHRDH"/>
</dbReference>
<dbReference type="InterPro" id="IPR020904">
    <property type="entry name" value="Sc_DH/Rdtase_CS"/>
</dbReference>
<dbReference type="InterPro" id="IPR036291">
    <property type="entry name" value="NAD(P)-bd_dom_sf"/>
</dbReference>
<protein>
    <recommendedName>
        <fullName evidence="5">Short-chain dehydrogenase/reductase family protein</fullName>
    </recommendedName>
</protein>
<accession>A0A8J4PJF5</accession>
<evidence type="ECO:0000313" key="4">
    <source>
        <dbReference type="Proteomes" id="UP000695562"/>
    </source>
</evidence>
<dbReference type="PRINTS" id="PR00080">
    <property type="entry name" value="SDRFAMILY"/>
</dbReference>
<dbReference type="InterPro" id="IPR002347">
    <property type="entry name" value="SDR_fam"/>
</dbReference>
<dbReference type="PROSITE" id="PS51257">
    <property type="entry name" value="PROKAR_LIPOPROTEIN"/>
    <property type="match status" value="1"/>
</dbReference>
<feature type="coiled-coil region" evidence="2">
    <location>
        <begin position="259"/>
        <end position="286"/>
    </location>
</feature>
<evidence type="ECO:0000313" key="3">
    <source>
        <dbReference type="EMBL" id="KAF2068457.1"/>
    </source>
</evidence>